<dbReference type="PRINTS" id="PR00024">
    <property type="entry name" value="HOMEOBOX"/>
</dbReference>
<evidence type="ECO:0000256" key="7">
    <source>
        <dbReference type="ARBA" id="ARBA00023163"/>
    </source>
</evidence>
<keyword evidence="4" id="KW-0805">Transcription regulation</keyword>
<dbReference type="FunCoup" id="A0A7M7MZC6">
    <property type="interactions" value="55"/>
</dbReference>
<dbReference type="FunFam" id="1.10.10.60:FF:000166">
    <property type="entry name" value="homeobox protein Hox-C11"/>
    <property type="match status" value="1"/>
</dbReference>
<sequence>MTTSAFCVNSLINGGDNVTAAALKGADLHSSIIHGSSKCSLTPKFADTSIQGAASVVTATSGNGLATTPQVSTAANMYHLQAEQNASYASPWFYPADHHPYSTMPVPMSAVADDFDNSAYSYAMGPPKNFETGLMAASGGGFYSIGRHQAYDRYPTHANSMYHHPAAAVSHAGPLPVSLTAAGTLATKYITSDGGGGGNTSPHATTHTLLEEKHKYSISAGYDAYSCPKETLAIAKSSGQRTVEISPTYPSTGSAGGSPITVIHSKDSPGSDTKENDVIDDCDDDDKQKNGDRPSWLSATSGRKKRCPYTKFQTLELEKEFLFNMYLTRDRRLEIARLLSLTERQVKIWFQNRRMKMKKQNRAQNYP</sequence>
<evidence type="ECO:0000256" key="10">
    <source>
        <dbReference type="RuleBase" id="RU000682"/>
    </source>
</evidence>
<keyword evidence="14" id="KW-1185">Reference proteome</keyword>
<dbReference type="InParanoid" id="A0A7M7MZC6"/>
<organism evidence="13 14">
    <name type="scientific">Strongylocentrotus purpuratus</name>
    <name type="common">Purple sea urchin</name>
    <dbReference type="NCBI Taxonomy" id="7668"/>
    <lineage>
        <taxon>Eukaryota</taxon>
        <taxon>Metazoa</taxon>
        <taxon>Echinodermata</taxon>
        <taxon>Eleutherozoa</taxon>
        <taxon>Echinozoa</taxon>
        <taxon>Echinoidea</taxon>
        <taxon>Euechinoidea</taxon>
        <taxon>Echinacea</taxon>
        <taxon>Camarodonta</taxon>
        <taxon>Echinidea</taxon>
        <taxon>Strongylocentrotidae</taxon>
        <taxon>Strongylocentrotus</taxon>
    </lineage>
</organism>
<keyword evidence="8 9" id="KW-0539">Nucleus</keyword>
<evidence type="ECO:0000256" key="8">
    <source>
        <dbReference type="ARBA" id="ARBA00023242"/>
    </source>
</evidence>
<comment type="subcellular location">
    <subcellularLocation>
        <location evidence="1 9 10">Nucleus</location>
    </subcellularLocation>
</comment>
<evidence type="ECO:0000256" key="11">
    <source>
        <dbReference type="SAM" id="MobiDB-lite"/>
    </source>
</evidence>
<feature type="domain" description="Homeobox" evidence="12">
    <location>
        <begin position="300"/>
        <end position="360"/>
    </location>
</feature>
<dbReference type="PROSITE" id="PS50071">
    <property type="entry name" value="HOMEOBOX_2"/>
    <property type="match status" value="1"/>
</dbReference>
<evidence type="ECO:0000256" key="2">
    <source>
        <dbReference type="ARBA" id="ARBA00006317"/>
    </source>
</evidence>
<dbReference type="GO" id="GO:0009952">
    <property type="term" value="P:anterior/posterior pattern specification"/>
    <property type="evidence" value="ECO:0000318"/>
    <property type="project" value="GO_Central"/>
</dbReference>
<dbReference type="CDD" id="cd00086">
    <property type="entry name" value="homeodomain"/>
    <property type="match status" value="1"/>
</dbReference>
<evidence type="ECO:0000256" key="3">
    <source>
        <dbReference type="ARBA" id="ARBA00022473"/>
    </source>
</evidence>
<keyword evidence="7" id="KW-0804">Transcription</keyword>
<evidence type="ECO:0000313" key="14">
    <source>
        <dbReference type="Proteomes" id="UP000007110"/>
    </source>
</evidence>
<dbReference type="SMART" id="SM00389">
    <property type="entry name" value="HOX"/>
    <property type="match status" value="1"/>
</dbReference>
<dbReference type="GO" id="GO:0009954">
    <property type="term" value="P:proximal/distal pattern formation"/>
    <property type="evidence" value="ECO:0000318"/>
    <property type="project" value="GO_Central"/>
</dbReference>
<dbReference type="InterPro" id="IPR009057">
    <property type="entry name" value="Homeodomain-like_sf"/>
</dbReference>
<dbReference type="AlphaFoldDB" id="A0A7M7MZC6"/>
<dbReference type="InterPro" id="IPR017970">
    <property type="entry name" value="Homeobox_CS"/>
</dbReference>
<dbReference type="OrthoDB" id="6159439at2759"/>
<feature type="DNA-binding region" description="Homeobox" evidence="9">
    <location>
        <begin position="302"/>
        <end position="361"/>
    </location>
</feature>
<dbReference type="Proteomes" id="UP000007110">
    <property type="component" value="Unassembled WGS sequence"/>
</dbReference>
<evidence type="ECO:0000256" key="6">
    <source>
        <dbReference type="ARBA" id="ARBA00023155"/>
    </source>
</evidence>
<evidence type="ECO:0000313" key="13">
    <source>
        <dbReference type="EnsemblMetazoa" id="XP_030828820"/>
    </source>
</evidence>
<dbReference type="EnsemblMetazoa" id="XM_030972960">
    <property type="protein sequence ID" value="XP_030828820"/>
    <property type="gene ID" value="LOC577994"/>
</dbReference>
<dbReference type="GO" id="GO:0006357">
    <property type="term" value="P:regulation of transcription by RNA polymerase II"/>
    <property type="evidence" value="ECO:0000318"/>
    <property type="project" value="GO_Central"/>
</dbReference>
<evidence type="ECO:0000256" key="4">
    <source>
        <dbReference type="ARBA" id="ARBA00023015"/>
    </source>
</evidence>
<comment type="similarity">
    <text evidence="2">Belongs to the Abd-B homeobox family.</text>
</comment>
<dbReference type="InterPro" id="IPR001356">
    <property type="entry name" value="HD"/>
</dbReference>
<dbReference type="GO" id="GO:0003700">
    <property type="term" value="F:DNA-binding transcription factor activity"/>
    <property type="evidence" value="ECO:0000318"/>
    <property type="project" value="GO_Central"/>
</dbReference>
<dbReference type="InterPro" id="IPR020479">
    <property type="entry name" value="HD_metazoa"/>
</dbReference>
<dbReference type="GO" id="GO:0000981">
    <property type="term" value="F:DNA-binding transcription factor activity, RNA polymerase II-specific"/>
    <property type="evidence" value="ECO:0007669"/>
    <property type="project" value="InterPro"/>
</dbReference>
<reference evidence="14" key="1">
    <citation type="submission" date="2015-02" db="EMBL/GenBank/DDBJ databases">
        <title>Genome sequencing for Strongylocentrotus purpuratus.</title>
        <authorList>
            <person name="Murali S."/>
            <person name="Liu Y."/>
            <person name="Vee V."/>
            <person name="English A."/>
            <person name="Wang M."/>
            <person name="Skinner E."/>
            <person name="Han Y."/>
            <person name="Muzny D.M."/>
            <person name="Worley K.C."/>
            <person name="Gibbs R.A."/>
        </authorList>
    </citation>
    <scope>NUCLEOTIDE SEQUENCE</scope>
</reference>
<keyword evidence="5 9" id="KW-0238">DNA-binding</keyword>
<dbReference type="GO" id="GO:0000978">
    <property type="term" value="F:RNA polymerase II cis-regulatory region sequence-specific DNA binding"/>
    <property type="evidence" value="ECO:0000318"/>
    <property type="project" value="GO_Central"/>
</dbReference>
<dbReference type="GeneID" id="577994"/>
<dbReference type="Pfam" id="PF00046">
    <property type="entry name" value="Homeodomain"/>
    <property type="match status" value="1"/>
</dbReference>
<protein>
    <recommendedName>
        <fullName evidence="12">Homeobox domain-containing protein</fullName>
    </recommendedName>
</protein>
<feature type="compositionally biased region" description="Polar residues" evidence="11">
    <location>
        <begin position="237"/>
        <end position="253"/>
    </location>
</feature>
<evidence type="ECO:0000259" key="12">
    <source>
        <dbReference type="PROSITE" id="PS50071"/>
    </source>
</evidence>
<dbReference type="RefSeq" id="XP_030828820.1">
    <property type="nucleotide sequence ID" value="XM_030972960.1"/>
</dbReference>
<feature type="region of interest" description="Disordered" evidence="11">
    <location>
        <begin position="236"/>
        <end position="301"/>
    </location>
</feature>
<dbReference type="PANTHER" id="PTHR45970">
    <property type="entry name" value="AGAP004664-PA"/>
    <property type="match status" value="1"/>
</dbReference>
<dbReference type="Gene3D" id="1.10.10.60">
    <property type="entry name" value="Homeodomain-like"/>
    <property type="match status" value="1"/>
</dbReference>
<dbReference type="PROSITE" id="PS00027">
    <property type="entry name" value="HOMEOBOX_1"/>
    <property type="match status" value="1"/>
</dbReference>
<evidence type="ECO:0000256" key="5">
    <source>
        <dbReference type="ARBA" id="ARBA00023125"/>
    </source>
</evidence>
<reference evidence="13" key="2">
    <citation type="submission" date="2021-01" db="UniProtKB">
        <authorList>
            <consortium name="EnsemblMetazoa"/>
        </authorList>
    </citation>
    <scope>IDENTIFICATION</scope>
</reference>
<proteinExistence type="inferred from homology"/>
<name>A0A7M7MZC6_STRPU</name>
<accession>A0A7M7MZC6</accession>
<dbReference type="KEGG" id="spu:577994"/>
<keyword evidence="6 9" id="KW-0371">Homeobox</keyword>
<dbReference type="OMA" id="SAYSYAM"/>
<evidence type="ECO:0000256" key="9">
    <source>
        <dbReference type="PROSITE-ProRule" id="PRU00108"/>
    </source>
</evidence>
<dbReference type="InterPro" id="IPR017112">
    <property type="entry name" value="HXA9/HXB9/HXC9"/>
</dbReference>
<dbReference type="PANTHER" id="PTHR45970:SF2">
    <property type="entry name" value="AGAP004664-PA"/>
    <property type="match status" value="1"/>
</dbReference>
<keyword evidence="3" id="KW-0217">Developmental protein</keyword>
<dbReference type="GO" id="GO:0005634">
    <property type="term" value="C:nucleus"/>
    <property type="evidence" value="ECO:0000318"/>
    <property type="project" value="GO_Central"/>
</dbReference>
<feature type="compositionally biased region" description="Basic and acidic residues" evidence="11">
    <location>
        <begin position="264"/>
        <end position="277"/>
    </location>
</feature>
<dbReference type="SUPFAM" id="SSF46689">
    <property type="entry name" value="Homeodomain-like"/>
    <property type="match status" value="1"/>
</dbReference>
<evidence type="ECO:0000256" key="1">
    <source>
        <dbReference type="ARBA" id="ARBA00004123"/>
    </source>
</evidence>